<feature type="transmembrane region" description="Helical" evidence="1">
    <location>
        <begin position="143"/>
        <end position="162"/>
    </location>
</feature>
<feature type="transmembrane region" description="Helical" evidence="1">
    <location>
        <begin position="36"/>
        <end position="56"/>
    </location>
</feature>
<dbReference type="AlphaFoldDB" id="A0A899G078"/>
<sequence length="166" mass="18772">MLKLCFYWIQYTYIIQYTYVIRNLSVLANDGNIPKICPTAVIVGSVFEHLTSYLVYGPFLGRTWQRAMILDKNTEFWASKKTISAGLMYGVYAMAALLKLTGSLKYKSAFYLSSLVFAATTLPNIVSGYFVEKRPKEYVLVKLVSGLTQTVGLSFVLASYHLRCKN</sequence>
<accession>A0A899G078</accession>
<evidence type="ECO:0000313" key="3">
    <source>
        <dbReference type="Proteomes" id="UP000663699"/>
    </source>
</evidence>
<dbReference type="Pfam" id="PF08570">
    <property type="entry name" value="DUF1761"/>
    <property type="match status" value="1"/>
</dbReference>
<protein>
    <submittedName>
        <fullName evidence="2">Uncharacterized protein</fullName>
    </submittedName>
</protein>
<dbReference type="OrthoDB" id="2344991at2759"/>
<feature type="transmembrane region" description="Helical" evidence="1">
    <location>
        <begin position="110"/>
        <end position="131"/>
    </location>
</feature>
<keyword evidence="3" id="KW-1185">Reference proteome</keyword>
<feature type="transmembrane region" description="Helical" evidence="1">
    <location>
        <begin position="6"/>
        <end position="24"/>
    </location>
</feature>
<dbReference type="PANTHER" id="PTHR40638:SF1">
    <property type="entry name" value="UPF0591 MEMBRANE PROTEIN C15E1.02C"/>
    <property type="match status" value="1"/>
</dbReference>
<organism evidence="2 3">
    <name type="scientific">Pneumocystis wakefieldiae</name>
    <dbReference type="NCBI Taxonomy" id="38082"/>
    <lineage>
        <taxon>Eukaryota</taxon>
        <taxon>Fungi</taxon>
        <taxon>Dikarya</taxon>
        <taxon>Ascomycota</taxon>
        <taxon>Taphrinomycotina</taxon>
        <taxon>Pneumocystomycetes</taxon>
        <taxon>Pneumocystaceae</taxon>
        <taxon>Pneumocystis</taxon>
    </lineage>
</organism>
<dbReference type="PANTHER" id="PTHR40638">
    <property type="entry name" value="UPF0591 MEMBRANE PROTEIN C15E1.02C"/>
    <property type="match status" value="1"/>
</dbReference>
<evidence type="ECO:0000256" key="1">
    <source>
        <dbReference type="SAM" id="Phobius"/>
    </source>
</evidence>
<gene>
    <name evidence="2" type="ORF">MERGE_003142</name>
</gene>
<dbReference type="Proteomes" id="UP000663699">
    <property type="component" value="Chromosome 9"/>
</dbReference>
<dbReference type="EMBL" id="CP054540">
    <property type="protein sequence ID" value="QSL66005.1"/>
    <property type="molecule type" value="Genomic_DNA"/>
</dbReference>
<feature type="transmembrane region" description="Helical" evidence="1">
    <location>
        <begin position="76"/>
        <end position="98"/>
    </location>
</feature>
<keyword evidence="1" id="KW-0472">Membrane</keyword>
<reference evidence="2" key="1">
    <citation type="submission" date="2020-06" db="EMBL/GenBank/DDBJ databases">
        <title>Genomes of multiple members of Pneumocystis genus reveal paths to human pathogen Pneumocystis jirovecii.</title>
        <authorList>
            <person name="Cisse O.H."/>
            <person name="Ma L."/>
            <person name="Dekker J."/>
            <person name="Khil P."/>
            <person name="Jo J."/>
            <person name="Brenchley J."/>
            <person name="Blair R."/>
            <person name="Pahar B."/>
            <person name="Chabe M."/>
            <person name="Van Rompay K.A."/>
            <person name="Keesler R."/>
            <person name="Sukura A."/>
            <person name="Hirsch V."/>
            <person name="Kutty G."/>
            <person name="Liu Y."/>
            <person name="Peng L."/>
            <person name="Chen J."/>
            <person name="Song J."/>
            <person name="Weissenbacher-Lang C."/>
            <person name="Xu J."/>
            <person name="Upham N.S."/>
            <person name="Stajich J.E."/>
            <person name="Cuomo C.A."/>
            <person name="Cushion M.T."/>
            <person name="Kovacs J.A."/>
        </authorList>
    </citation>
    <scope>NUCLEOTIDE SEQUENCE</scope>
    <source>
        <strain evidence="2">2A</strain>
    </source>
</reference>
<keyword evidence="1" id="KW-0812">Transmembrane</keyword>
<proteinExistence type="predicted"/>
<dbReference type="InterPro" id="IPR013879">
    <property type="entry name" value="DUF1761"/>
</dbReference>
<evidence type="ECO:0000313" key="2">
    <source>
        <dbReference type="EMBL" id="QSL66005.1"/>
    </source>
</evidence>
<name>A0A899G078_9ASCO</name>
<keyword evidence="1" id="KW-1133">Transmembrane helix</keyword>